<name>A0A8H4J0D7_9PEZI</name>
<proteinExistence type="predicted"/>
<gene>
    <name evidence="1" type="ORF">GTA08_BOTSDO13837</name>
</gene>
<dbReference type="Proteomes" id="UP000572817">
    <property type="component" value="Unassembled WGS sequence"/>
</dbReference>
<protein>
    <submittedName>
        <fullName evidence="1">Uncharacterized protein</fullName>
    </submittedName>
</protein>
<reference evidence="1" key="1">
    <citation type="submission" date="2020-04" db="EMBL/GenBank/DDBJ databases">
        <title>Genome Assembly and Annotation of Botryosphaeria dothidea sdau 11-99, a Latent Pathogen of Apple Fruit Ring Rot in China.</title>
        <authorList>
            <person name="Yu C."/>
            <person name="Diao Y."/>
            <person name="Lu Q."/>
            <person name="Zhao J."/>
            <person name="Cui S."/>
            <person name="Peng C."/>
            <person name="He B."/>
            <person name="Liu H."/>
        </authorList>
    </citation>
    <scope>NUCLEOTIDE SEQUENCE [LARGE SCALE GENOMIC DNA]</scope>
    <source>
        <strain evidence="1">Sdau11-99</strain>
    </source>
</reference>
<evidence type="ECO:0000313" key="2">
    <source>
        <dbReference type="Proteomes" id="UP000572817"/>
    </source>
</evidence>
<dbReference type="AlphaFoldDB" id="A0A8H4J0D7"/>
<organism evidence="1 2">
    <name type="scientific">Botryosphaeria dothidea</name>
    <dbReference type="NCBI Taxonomy" id="55169"/>
    <lineage>
        <taxon>Eukaryota</taxon>
        <taxon>Fungi</taxon>
        <taxon>Dikarya</taxon>
        <taxon>Ascomycota</taxon>
        <taxon>Pezizomycotina</taxon>
        <taxon>Dothideomycetes</taxon>
        <taxon>Dothideomycetes incertae sedis</taxon>
        <taxon>Botryosphaeriales</taxon>
        <taxon>Botryosphaeriaceae</taxon>
        <taxon>Botryosphaeria</taxon>
    </lineage>
</organism>
<accession>A0A8H4J0D7</accession>
<dbReference type="EMBL" id="WWBZ02000014">
    <property type="protein sequence ID" value="KAF4310501.1"/>
    <property type="molecule type" value="Genomic_DNA"/>
</dbReference>
<comment type="caution">
    <text evidence="1">The sequence shown here is derived from an EMBL/GenBank/DDBJ whole genome shotgun (WGS) entry which is preliminary data.</text>
</comment>
<sequence>MPATSRYSWTRHTCKPSAGRRAWPARHSRFSIFISTFSIINTSEPINKYVGDSLISVNYCETVIYHKNINFNCISVSITHVIVVSTRAAFRIFHLSIINSSDHRSTALDISNITFL</sequence>
<keyword evidence="2" id="KW-1185">Reference proteome</keyword>
<evidence type="ECO:0000313" key="1">
    <source>
        <dbReference type="EMBL" id="KAF4310501.1"/>
    </source>
</evidence>